<feature type="domain" description="PAS" evidence="2">
    <location>
        <begin position="241"/>
        <end position="311"/>
    </location>
</feature>
<dbReference type="PROSITE" id="PS50883">
    <property type="entry name" value="EAL"/>
    <property type="match status" value="1"/>
</dbReference>
<dbReference type="OrthoDB" id="9816034at2"/>
<dbReference type="PROSITE" id="PS50113">
    <property type="entry name" value="PAC"/>
    <property type="match status" value="1"/>
</dbReference>
<name>A0A4R6NYW6_9GAMM</name>
<organism evidence="6 7">
    <name type="scientific">Idiomarina aquatica</name>
    <dbReference type="NCBI Taxonomy" id="1327752"/>
    <lineage>
        <taxon>Bacteria</taxon>
        <taxon>Pseudomonadati</taxon>
        <taxon>Pseudomonadota</taxon>
        <taxon>Gammaproteobacteria</taxon>
        <taxon>Alteromonadales</taxon>
        <taxon>Idiomarinaceae</taxon>
        <taxon>Idiomarina</taxon>
    </lineage>
</organism>
<comment type="caution">
    <text evidence="6">The sequence shown here is derived from an EMBL/GenBank/DDBJ whole genome shotgun (WGS) entry which is preliminary data.</text>
</comment>
<dbReference type="PROSITE" id="PS50887">
    <property type="entry name" value="GGDEF"/>
    <property type="match status" value="1"/>
</dbReference>
<dbReference type="InterPro" id="IPR029787">
    <property type="entry name" value="Nucleotide_cyclase"/>
</dbReference>
<dbReference type="InterPro" id="IPR000014">
    <property type="entry name" value="PAS"/>
</dbReference>
<dbReference type="InterPro" id="IPR035919">
    <property type="entry name" value="EAL_sf"/>
</dbReference>
<evidence type="ECO:0000259" key="4">
    <source>
        <dbReference type="PROSITE" id="PS50883"/>
    </source>
</evidence>
<dbReference type="EMBL" id="SNXI01000024">
    <property type="protein sequence ID" value="TDP28009.1"/>
    <property type="molecule type" value="Genomic_DNA"/>
</dbReference>
<dbReference type="SUPFAM" id="SSF141868">
    <property type="entry name" value="EAL domain-like"/>
    <property type="match status" value="1"/>
</dbReference>
<evidence type="ECO:0000259" key="3">
    <source>
        <dbReference type="PROSITE" id="PS50113"/>
    </source>
</evidence>
<dbReference type="Pfam" id="PF00563">
    <property type="entry name" value="EAL"/>
    <property type="match status" value="1"/>
</dbReference>
<evidence type="ECO:0000313" key="7">
    <source>
        <dbReference type="Proteomes" id="UP000295531"/>
    </source>
</evidence>
<protein>
    <submittedName>
        <fullName evidence="6">Periplasmic sensor diguanylate cyclase/phosphodiesterase</fullName>
    </submittedName>
</protein>
<feature type="domain" description="EAL" evidence="4">
    <location>
        <begin position="542"/>
        <end position="795"/>
    </location>
</feature>
<dbReference type="InterPro" id="IPR043128">
    <property type="entry name" value="Rev_trsase/Diguanyl_cyclase"/>
</dbReference>
<dbReference type="AlphaFoldDB" id="A0A4R6NYW6"/>
<dbReference type="Gene3D" id="3.30.450.20">
    <property type="entry name" value="PAS domain"/>
    <property type="match status" value="1"/>
</dbReference>
<dbReference type="Gene3D" id="3.20.20.450">
    <property type="entry name" value="EAL domain"/>
    <property type="match status" value="1"/>
</dbReference>
<dbReference type="CDD" id="cd01949">
    <property type="entry name" value="GGDEF"/>
    <property type="match status" value="1"/>
</dbReference>
<dbReference type="Pfam" id="PF00990">
    <property type="entry name" value="GGDEF"/>
    <property type="match status" value="1"/>
</dbReference>
<dbReference type="SUPFAM" id="SSF53850">
    <property type="entry name" value="Periplasmic binding protein-like II"/>
    <property type="match status" value="1"/>
</dbReference>
<dbReference type="CDD" id="cd01948">
    <property type="entry name" value="EAL"/>
    <property type="match status" value="1"/>
</dbReference>
<dbReference type="SMART" id="SM00052">
    <property type="entry name" value="EAL"/>
    <property type="match status" value="1"/>
</dbReference>
<gene>
    <name evidence="6" type="ORF">DEU29_1245</name>
</gene>
<reference evidence="6 7" key="1">
    <citation type="submission" date="2019-03" db="EMBL/GenBank/DDBJ databases">
        <title>Freshwater and sediment microbial communities from various areas in North America, analyzing microbe dynamics in response to fracking.</title>
        <authorList>
            <person name="Lamendella R."/>
        </authorList>
    </citation>
    <scope>NUCLEOTIDE SEQUENCE [LARGE SCALE GENOMIC DNA]</scope>
    <source>
        <strain evidence="6 7">18_TX</strain>
    </source>
</reference>
<dbReference type="InterPro" id="IPR000700">
    <property type="entry name" value="PAS-assoc_C"/>
</dbReference>
<dbReference type="PANTHER" id="PTHR44757:SF2">
    <property type="entry name" value="BIOFILM ARCHITECTURE MAINTENANCE PROTEIN MBAA"/>
    <property type="match status" value="1"/>
</dbReference>
<keyword evidence="1" id="KW-0472">Membrane</keyword>
<evidence type="ECO:0000313" key="6">
    <source>
        <dbReference type="EMBL" id="TDP28009.1"/>
    </source>
</evidence>
<dbReference type="InterPro" id="IPR035965">
    <property type="entry name" value="PAS-like_dom_sf"/>
</dbReference>
<proteinExistence type="predicted"/>
<evidence type="ECO:0000256" key="1">
    <source>
        <dbReference type="SAM" id="Phobius"/>
    </source>
</evidence>
<keyword evidence="7" id="KW-1185">Reference proteome</keyword>
<sequence length="795" mass="89999">MLLEIAQQHNWRLVLKACQWQQCLQWLDEGEIDLLPDVAKTDLRSQRFRFHQEPALLSWSQIYADRQQQIASLLDLNGKRVAVLSDSVQQDYLRNLAQRFNLNVDFLPVASFDDGFDALQRNYVDAVATNQFFGNQKVAEAEAAITPIMFLPNELYYAIGKDANQSLLTAIDESLTALKADPASVYYAIIERWSAQSSESRLPTWLWWLVIALCAVLIISLIFVRLLKRAVNRRTRELQDSEKKLETILGSVDAYIFIKGIDLTYQYVNDRVADMFKRDAEDVVGVTDYDLFDLKTAQQITDNDKEVLQTGRRLARHELNQIPGENKTRAYWSVKVPLKNSDGKIVGLCGISTDVSEYEELKQQIEQLAFYDMLTGLANRRMLLEKVMHHYKNSERNSALLLIDVDKFKTINDALGHEQGDELLRQIASRIEALVGSSELGGRLASDEFYILFDDLPNDSVSAQALVQTRLQQLQQELSTRYTLADKQQLITLCFAVSFFDEAETAEHLLKAVDLAMTQAKLVGPGSVQFYSSQLQQDFNRRQQIESGLRAAVAHDRLTVYLQPQFTRNEQDDALTCVGFEALLRWYDPQLGPVSPGEFIPVAETSGLMPQLHQVVLAKAVAAIERLHSHPNYSGCSIAINISASQFNDAGFYQQFERLVEQNPAAKYLELELTESMLISDADRVAAVMDELTHLGLSLSLDDFGTGYSALSYLKRLPLKQLKIDQSFVRDLLSDRNDEAIIATIVALAKSLGLQVLAEGVEEPSQLERLREMGCTRYQGFLLGHPEPLEHWLKQ</sequence>
<dbReference type="SUPFAM" id="SSF55785">
    <property type="entry name" value="PYP-like sensor domain (PAS domain)"/>
    <property type="match status" value="1"/>
</dbReference>
<dbReference type="Pfam" id="PF08448">
    <property type="entry name" value="PAS_4"/>
    <property type="match status" value="1"/>
</dbReference>
<dbReference type="InterPro" id="IPR013656">
    <property type="entry name" value="PAS_4"/>
</dbReference>
<dbReference type="Gene3D" id="3.30.70.270">
    <property type="match status" value="1"/>
</dbReference>
<accession>A0A4R6NYW6</accession>
<dbReference type="Proteomes" id="UP000295531">
    <property type="component" value="Unassembled WGS sequence"/>
</dbReference>
<keyword evidence="1" id="KW-1133">Transmembrane helix</keyword>
<dbReference type="InterPro" id="IPR052155">
    <property type="entry name" value="Biofilm_reg_signaling"/>
</dbReference>
<dbReference type="NCBIfam" id="TIGR00254">
    <property type="entry name" value="GGDEF"/>
    <property type="match status" value="1"/>
</dbReference>
<dbReference type="SMART" id="SM00267">
    <property type="entry name" value="GGDEF"/>
    <property type="match status" value="1"/>
</dbReference>
<dbReference type="InterPro" id="IPR001633">
    <property type="entry name" value="EAL_dom"/>
</dbReference>
<evidence type="ECO:0000259" key="2">
    <source>
        <dbReference type="PROSITE" id="PS50112"/>
    </source>
</evidence>
<keyword evidence="1" id="KW-0812">Transmembrane</keyword>
<dbReference type="PROSITE" id="PS50112">
    <property type="entry name" value="PAS"/>
    <property type="match status" value="1"/>
</dbReference>
<dbReference type="PANTHER" id="PTHR44757">
    <property type="entry name" value="DIGUANYLATE CYCLASE DGCP"/>
    <property type="match status" value="1"/>
</dbReference>
<feature type="domain" description="GGDEF" evidence="5">
    <location>
        <begin position="396"/>
        <end position="533"/>
    </location>
</feature>
<dbReference type="InterPro" id="IPR001638">
    <property type="entry name" value="Solute-binding_3/MltF_N"/>
</dbReference>
<evidence type="ECO:0000259" key="5">
    <source>
        <dbReference type="PROSITE" id="PS50887"/>
    </source>
</evidence>
<feature type="transmembrane region" description="Helical" evidence="1">
    <location>
        <begin position="205"/>
        <end position="227"/>
    </location>
</feature>
<dbReference type="InterPro" id="IPR000160">
    <property type="entry name" value="GGDEF_dom"/>
</dbReference>
<feature type="domain" description="PAC" evidence="3">
    <location>
        <begin position="315"/>
        <end position="367"/>
    </location>
</feature>
<dbReference type="SMART" id="SM00062">
    <property type="entry name" value="PBPb"/>
    <property type="match status" value="1"/>
</dbReference>
<dbReference type="SUPFAM" id="SSF55073">
    <property type="entry name" value="Nucleotide cyclase"/>
    <property type="match status" value="1"/>
</dbReference>
<dbReference type="Gene3D" id="3.40.190.10">
    <property type="entry name" value="Periplasmic binding protein-like II"/>
    <property type="match status" value="2"/>
</dbReference>